<evidence type="ECO:0000256" key="2">
    <source>
        <dbReference type="ARBA" id="ARBA00022559"/>
    </source>
</evidence>
<evidence type="ECO:0000313" key="11">
    <source>
        <dbReference type="Proteomes" id="UP000305948"/>
    </source>
</evidence>
<feature type="domain" description="Heme haloperoxidase family profile" evidence="9">
    <location>
        <begin position="48"/>
        <end position="254"/>
    </location>
</feature>
<proteinExistence type="inferred from homology"/>
<evidence type="ECO:0000313" key="10">
    <source>
        <dbReference type="EMBL" id="TFK53283.1"/>
    </source>
</evidence>
<keyword evidence="3" id="KW-0349">Heme</keyword>
<dbReference type="Pfam" id="PF01328">
    <property type="entry name" value="Peroxidase_2"/>
    <property type="match status" value="1"/>
</dbReference>
<feature type="chain" id="PRO_5022981302" evidence="8">
    <location>
        <begin position="24"/>
        <end position="259"/>
    </location>
</feature>
<sequence length="259" mass="29560">MFMHIFALFTSTLWLGKLLTVLCRRTANKPCMTLYNKHELSQEVQSDNDHSYFIPEGASRSPCPALNTLANHGYLPRHGTKIHPMQLIRALHHGYNLSYPFAAFLTLGGFVAMGQFSDMSLGDLCRHNHVEHNASLAHDDAQEWQEYAPSGCNRTMFEKLCTFSSDGKYLSVSDWARARVSREREDPWSIDPIHSEIARGEVALVAGIFGGPKQMVPVEIVRQWWKDETFPKGWKPEHKQTLWKTIRTAWSIKSGMNEI</sequence>
<feature type="non-terminal residue" evidence="10">
    <location>
        <position position="259"/>
    </location>
</feature>
<dbReference type="PANTHER" id="PTHR33577">
    <property type="entry name" value="STERIGMATOCYSTIN BIOSYNTHESIS PEROXIDASE STCC-RELATED"/>
    <property type="match status" value="1"/>
</dbReference>
<evidence type="ECO:0000259" key="9">
    <source>
        <dbReference type="PROSITE" id="PS51405"/>
    </source>
</evidence>
<dbReference type="InterPro" id="IPR000028">
    <property type="entry name" value="Chloroperoxidase"/>
</dbReference>
<keyword evidence="6" id="KW-0408">Iron</keyword>
<accession>A0A5C3N7K3</accession>
<gene>
    <name evidence="10" type="ORF">OE88DRAFT_1696163</name>
</gene>
<comment type="cofactor">
    <cofactor evidence="1">
        <name>heme b</name>
        <dbReference type="ChEBI" id="CHEBI:60344"/>
    </cofactor>
</comment>
<dbReference type="GO" id="GO:0046872">
    <property type="term" value="F:metal ion binding"/>
    <property type="evidence" value="ECO:0007669"/>
    <property type="project" value="UniProtKB-KW"/>
</dbReference>
<evidence type="ECO:0000256" key="7">
    <source>
        <dbReference type="ARBA" id="ARBA00025795"/>
    </source>
</evidence>
<dbReference type="SUPFAM" id="SSF47571">
    <property type="entry name" value="Cloroperoxidase"/>
    <property type="match status" value="1"/>
</dbReference>
<dbReference type="PANTHER" id="PTHR33577:SF9">
    <property type="entry name" value="PEROXIDASE STCC"/>
    <property type="match status" value="1"/>
</dbReference>
<organism evidence="10 11">
    <name type="scientific">Heliocybe sulcata</name>
    <dbReference type="NCBI Taxonomy" id="5364"/>
    <lineage>
        <taxon>Eukaryota</taxon>
        <taxon>Fungi</taxon>
        <taxon>Dikarya</taxon>
        <taxon>Basidiomycota</taxon>
        <taxon>Agaricomycotina</taxon>
        <taxon>Agaricomycetes</taxon>
        <taxon>Gloeophyllales</taxon>
        <taxon>Gloeophyllaceae</taxon>
        <taxon>Heliocybe</taxon>
    </lineage>
</organism>
<dbReference type="STRING" id="5364.A0A5C3N7K3"/>
<evidence type="ECO:0000256" key="4">
    <source>
        <dbReference type="ARBA" id="ARBA00022723"/>
    </source>
</evidence>
<dbReference type="OrthoDB" id="407298at2759"/>
<dbReference type="Gene3D" id="1.10.489.10">
    <property type="entry name" value="Chloroperoxidase-like"/>
    <property type="match status" value="1"/>
</dbReference>
<dbReference type="PROSITE" id="PS51405">
    <property type="entry name" value="HEME_HALOPEROXIDASE"/>
    <property type="match status" value="1"/>
</dbReference>
<dbReference type="InterPro" id="IPR036851">
    <property type="entry name" value="Chloroperoxidase-like_sf"/>
</dbReference>
<protein>
    <submittedName>
        <fullName evidence="10">Cloroperoxidase</fullName>
    </submittedName>
</protein>
<evidence type="ECO:0000256" key="8">
    <source>
        <dbReference type="SAM" id="SignalP"/>
    </source>
</evidence>
<keyword evidence="4" id="KW-0479">Metal-binding</keyword>
<evidence type="ECO:0000256" key="1">
    <source>
        <dbReference type="ARBA" id="ARBA00001970"/>
    </source>
</evidence>
<dbReference type="EMBL" id="ML213507">
    <property type="protein sequence ID" value="TFK53283.1"/>
    <property type="molecule type" value="Genomic_DNA"/>
</dbReference>
<keyword evidence="2 10" id="KW-0575">Peroxidase</keyword>
<dbReference type="Proteomes" id="UP000305948">
    <property type="component" value="Unassembled WGS sequence"/>
</dbReference>
<dbReference type="AlphaFoldDB" id="A0A5C3N7K3"/>
<feature type="signal peptide" evidence="8">
    <location>
        <begin position="1"/>
        <end position="23"/>
    </location>
</feature>
<keyword evidence="11" id="KW-1185">Reference proteome</keyword>
<keyword evidence="5" id="KW-0560">Oxidoreductase</keyword>
<reference evidence="10 11" key="1">
    <citation type="journal article" date="2019" name="Nat. Ecol. Evol.">
        <title>Megaphylogeny resolves global patterns of mushroom evolution.</title>
        <authorList>
            <person name="Varga T."/>
            <person name="Krizsan K."/>
            <person name="Foldi C."/>
            <person name="Dima B."/>
            <person name="Sanchez-Garcia M."/>
            <person name="Sanchez-Ramirez S."/>
            <person name="Szollosi G.J."/>
            <person name="Szarkandi J.G."/>
            <person name="Papp V."/>
            <person name="Albert L."/>
            <person name="Andreopoulos W."/>
            <person name="Angelini C."/>
            <person name="Antonin V."/>
            <person name="Barry K.W."/>
            <person name="Bougher N.L."/>
            <person name="Buchanan P."/>
            <person name="Buyck B."/>
            <person name="Bense V."/>
            <person name="Catcheside P."/>
            <person name="Chovatia M."/>
            <person name="Cooper J."/>
            <person name="Damon W."/>
            <person name="Desjardin D."/>
            <person name="Finy P."/>
            <person name="Geml J."/>
            <person name="Haridas S."/>
            <person name="Hughes K."/>
            <person name="Justo A."/>
            <person name="Karasinski D."/>
            <person name="Kautmanova I."/>
            <person name="Kiss B."/>
            <person name="Kocsube S."/>
            <person name="Kotiranta H."/>
            <person name="LaButti K.M."/>
            <person name="Lechner B.E."/>
            <person name="Liimatainen K."/>
            <person name="Lipzen A."/>
            <person name="Lukacs Z."/>
            <person name="Mihaltcheva S."/>
            <person name="Morgado L.N."/>
            <person name="Niskanen T."/>
            <person name="Noordeloos M.E."/>
            <person name="Ohm R.A."/>
            <person name="Ortiz-Santana B."/>
            <person name="Ovrebo C."/>
            <person name="Racz N."/>
            <person name="Riley R."/>
            <person name="Savchenko A."/>
            <person name="Shiryaev A."/>
            <person name="Soop K."/>
            <person name="Spirin V."/>
            <person name="Szebenyi C."/>
            <person name="Tomsovsky M."/>
            <person name="Tulloss R.E."/>
            <person name="Uehling J."/>
            <person name="Grigoriev I.V."/>
            <person name="Vagvolgyi C."/>
            <person name="Papp T."/>
            <person name="Martin F.M."/>
            <person name="Miettinen O."/>
            <person name="Hibbett D.S."/>
            <person name="Nagy L.G."/>
        </authorList>
    </citation>
    <scope>NUCLEOTIDE SEQUENCE [LARGE SCALE GENOMIC DNA]</scope>
    <source>
        <strain evidence="10 11">OMC1185</strain>
    </source>
</reference>
<comment type="similarity">
    <text evidence="7">Belongs to the chloroperoxidase family.</text>
</comment>
<keyword evidence="8" id="KW-0732">Signal</keyword>
<dbReference type="GO" id="GO:0004601">
    <property type="term" value="F:peroxidase activity"/>
    <property type="evidence" value="ECO:0007669"/>
    <property type="project" value="UniProtKB-KW"/>
</dbReference>
<evidence type="ECO:0000256" key="6">
    <source>
        <dbReference type="ARBA" id="ARBA00023004"/>
    </source>
</evidence>
<evidence type="ECO:0000256" key="3">
    <source>
        <dbReference type="ARBA" id="ARBA00022617"/>
    </source>
</evidence>
<evidence type="ECO:0000256" key="5">
    <source>
        <dbReference type="ARBA" id="ARBA00023002"/>
    </source>
</evidence>
<name>A0A5C3N7K3_9AGAM</name>